<evidence type="ECO:0000313" key="10">
    <source>
        <dbReference type="Proteomes" id="UP000814176"/>
    </source>
</evidence>
<dbReference type="InterPro" id="IPR026030">
    <property type="entry name" value="Pur-cyt_permease_Fcy2/21/22"/>
</dbReference>
<keyword evidence="6 8" id="KW-1133">Transmembrane helix</keyword>
<feature type="transmembrane region" description="Helical" evidence="8">
    <location>
        <begin position="252"/>
        <end position="269"/>
    </location>
</feature>
<dbReference type="Gene3D" id="1.10.4160.10">
    <property type="entry name" value="Hydantoin permease"/>
    <property type="match status" value="1"/>
</dbReference>
<keyword evidence="3" id="KW-0813">Transport</keyword>
<evidence type="ECO:0000256" key="8">
    <source>
        <dbReference type="SAM" id="Phobius"/>
    </source>
</evidence>
<dbReference type="SUPFAM" id="SSF52540">
    <property type="entry name" value="P-loop containing nucleoside triphosphate hydrolases"/>
    <property type="match status" value="1"/>
</dbReference>
<dbReference type="RefSeq" id="XP_047782412.1">
    <property type="nucleotide sequence ID" value="XM_047927108.1"/>
</dbReference>
<dbReference type="PANTHER" id="PTHR31806:SF5">
    <property type="entry name" value="PURINE-CYTOSINE PERMEASE FCY21"/>
    <property type="match status" value="1"/>
</dbReference>
<dbReference type="CDD" id="cd18793">
    <property type="entry name" value="SF2_C_SNF"/>
    <property type="match status" value="1"/>
</dbReference>
<name>A0ABQ8KQT6_9APHY</name>
<feature type="transmembrane region" description="Helical" evidence="8">
    <location>
        <begin position="164"/>
        <end position="188"/>
    </location>
</feature>
<keyword evidence="5" id="KW-0378">Hydrolase</keyword>
<evidence type="ECO:0000256" key="4">
    <source>
        <dbReference type="ARBA" id="ARBA00022692"/>
    </source>
</evidence>
<organism evidence="9 10">
    <name type="scientific">Rhodofomes roseus</name>
    <dbReference type="NCBI Taxonomy" id="34475"/>
    <lineage>
        <taxon>Eukaryota</taxon>
        <taxon>Fungi</taxon>
        <taxon>Dikarya</taxon>
        <taxon>Basidiomycota</taxon>
        <taxon>Agaricomycotina</taxon>
        <taxon>Agaricomycetes</taxon>
        <taxon>Polyporales</taxon>
        <taxon>Rhodofomes</taxon>
    </lineage>
</organism>
<dbReference type="InterPro" id="IPR027417">
    <property type="entry name" value="P-loop_NTPase"/>
</dbReference>
<comment type="caution">
    <text evidence="9">The sequence shown here is derived from an EMBL/GenBank/DDBJ whole genome shotgun (WGS) entry which is preliminary data.</text>
</comment>
<keyword evidence="7 8" id="KW-0472">Membrane</keyword>
<evidence type="ECO:0000256" key="5">
    <source>
        <dbReference type="ARBA" id="ARBA00022801"/>
    </source>
</evidence>
<sequence length="353" mass="39745">MAFPEGSIPKHGPAIMVPNLWKVAGMPLIDKFHEDPDIFLVIFDPNWNPAHDLQAIDRAYRFGQTRDVEVFRLLGAGSIEELIYARQVNKQQQMQHESRIYQPDGDYTSYYTPDVPAWKVFTYTYLGLNVPIILLQCLGASFAVAASTVPAWNNGYNNGNFGKFLTVMLALSATGNIAITLYSFCVSFQVFIPQAMYVPRYFFSVLAIAIIIPLSIVGQHKFYDALSNFLGLIGYWSTAFCAVVINDYRRLPLGLAAIGACLLACSLIVPSMDQVWFVGPFAKTTGDIAFELAFVATALFYVPLRLVELRLRILLAAFELVEQQKGSKSTRKIRRDVKEIKKLRDQMDRKLKD</sequence>
<evidence type="ECO:0000256" key="6">
    <source>
        <dbReference type="ARBA" id="ARBA00022989"/>
    </source>
</evidence>
<proteinExistence type="inferred from homology"/>
<dbReference type="EMBL" id="JADCUA010000004">
    <property type="protein sequence ID" value="KAH9840946.1"/>
    <property type="molecule type" value="Genomic_DNA"/>
</dbReference>
<evidence type="ECO:0000313" key="9">
    <source>
        <dbReference type="EMBL" id="KAH9840946.1"/>
    </source>
</evidence>
<gene>
    <name evidence="9" type="ORF">C8Q71DRAFT_854794</name>
</gene>
<reference evidence="9 10" key="1">
    <citation type="journal article" date="2021" name="Environ. Microbiol.">
        <title>Gene family expansions and transcriptome signatures uncover fungal adaptations to wood decay.</title>
        <authorList>
            <person name="Hage H."/>
            <person name="Miyauchi S."/>
            <person name="Viragh M."/>
            <person name="Drula E."/>
            <person name="Min B."/>
            <person name="Chaduli D."/>
            <person name="Navarro D."/>
            <person name="Favel A."/>
            <person name="Norest M."/>
            <person name="Lesage-Meessen L."/>
            <person name="Balint B."/>
            <person name="Merenyi Z."/>
            <person name="de Eugenio L."/>
            <person name="Morin E."/>
            <person name="Martinez A.T."/>
            <person name="Baldrian P."/>
            <person name="Stursova M."/>
            <person name="Martinez M.J."/>
            <person name="Novotny C."/>
            <person name="Magnuson J.K."/>
            <person name="Spatafora J.W."/>
            <person name="Maurice S."/>
            <person name="Pangilinan J."/>
            <person name="Andreopoulos W."/>
            <person name="LaButti K."/>
            <person name="Hundley H."/>
            <person name="Na H."/>
            <person name="Kuo A."/>
            <person name="Barry K."/>
            <person name="Lipzen A."/>
            <person name="Henrissat B."/>
            <person name="Riley R."/>
            <person name="Ahrendt S."/>
            <person name="Nagy L.G."/>
            <person name="Grigoriev I.V."/>
            <person name="Martin F."/>
            <person name="Rosso M.N."/>
        </authorList>
    </citation>
    <scope>NUCLEOTIDE SEQUENCE [LARGE SCALE GENOMIC DNA]</scope>
    <source>
        <strain evidence="9 10">CIRM-BRFM 1785</strain>
    </source>
</reference>
<evidence type="ECO:0000256" key="2">
    <source>
        <dbReference type="ARBA" id="ARBA00008974"/>
    </source>
</evidence>
<feature type="transmembrane region" description="Helical" evidence="8">
    <location>
        <begin position="289"/>
        <end position="307"/>
    </location>
</feature>
<feature type="transmembrane region" description="Helical" evidence="8">
    <location>
        <begin position="200"/>
        <end position="219"/>
    </location>
</feature>
<dbReference type="InterPro" id="IPR001248">
    <property type="entry name" value="Pur-cyt_permease"/>
</dbReference>
<feature type="transmembrane region" description="Helical" evidence="8">
    <location>
        <begin position="128"/>
        <end position="152"/>
    </location>
</feature>
<accession>A0ABQ8KQT6</accession>
<keyword evidence="10" id="KW-1185">Reference proteome</keyword>
<evidence type="ECO:0000256" key="3">
    <source>
        <dbReference type="ARBA" id="ARBA00022448"/>
    </source>
</evidence>
<comment type="similarity">
    <text evidence="2">Belongs to the purine-cytosine permease (2.A.39) family.</text>
</comment>
<protein>
    <submittedName>
        <fullName evidence="9">Uncharacterized protein</fullName>
    </submittedName>
</protein>
<evidence type="ECO:0000256" key="7">
    <source>
        <dbReference type="ARBA" id="ARBA00023136"/>
    </source>
</evidence>
<keyword evidence="4 8" id="KW-0812">Transmembrane</keyword>
<evidence type="ECO:0000256" key="1">
    <source>
        <dbReference type="ARBA" id="ARBA00004141"/>
    </source>
</evidence>
<feature type="transmembrane region" description="Helical" evidence="8">
    <location>
        <begin position="225"/>
        <end position="245"/>
    </location>
</feature>
<dbReference type="Pfam" id="PF02133">
    <property type="entry name" value="Transp_cyt_pur"/>
    <property type="match status" value="1"/>
</dbReference>
<dbReference type="Proteomes" id="UP000814176">
    <property type="component" value="Unassembled WGS sequence"/>
</dbReference>
<comment type="subcellular location">
    <subcellularLocation>
        <location evidence="1">Membrane</location>
        <topology evidence="1">Multi-pass membrane protein</topology>
    </subcellularLocation>
</comment>
<dbReference type="GeneID" id="72007840"/>
<dbReference type="InterPro" id="IPR049730">
    <property type="entry name" value="SNF2/RAD54-like_C"/>
</dbReference>
<dbReference type="PANTHER" id="PTHR31806">
    <property type="entry name" value="PURINE-CYTOSINE PERMEASE FCY2-RELATED"/>
    <property type="match status" value="1"/>
</dbReference>
<dbReference type="Gene3D" id="3.40.50.300">
    <property type="entry name" value="P-loop containing nucleotide triphosphate hydrolases"/>
    <property type="match status" value="1"/>
</dbReference>